<evidence type="ECO:0000256" key="4">
    <source>
        <dbReference type="ARBA" id="ARBA00022692"/>
    </source>
</evidence>
<dbReference type="SUPFAM" id="SSF56784">
    <property type="entry name" value="HAD-like"/>
    <property type="match status" value="1"/>
</dbReference>
<sequence>MSRVEIMMGGLNCAHCAGVIEEKVRAREEVDTANLNFVNKKLAVNIKEDYDKDQVVDQLISIIDDTEPGLDISLKIGGHTMSAGDFRLGLSGQVDQVKTGEYRPDHEHGHEHGHEHEAEGSKKLLFISIILYAVAMLGKRFGLPYPAYLVFLAIAYVLSGKDVLIAAVRNIMRGNALDENFLMTIATIGAAAIGEYPEAVGVMLFYGVGEALEDLAVGRSRKNIEGLMDIAPQVANLLVDGQVVEVAPEDIKIGDRIVVKVGERVPLDGIIVKGASRFDTSAITGESVLRSARAGEEVLSGVINKEALIEVEVTKLYQDSTVARILDMVENASANKSNTENFISVFAKYYTPIVVGLAVAIIILPPLVGGQDFKTWLYRGLIFLVVSCPCALVLSIPLTYFSGIGLASSKGILVKGSNYLDALMSVKTIVFDKTGTLTEGVFKVVNINRADGVEEKDLMTYAYIAESSSNHPIAKSILAWCQEAGLDKNLDKSMLVSYQEIPAQGIKLVYEGQEILAGNARLMEAEKIDYKEVKNSSTKVYIAVDSLYRGCVEIADQVRSGIKDALADLKGLGVENLVMLTGDSEDVARELSRDLGLTSYQANLLPNQKVEIVEGMMKDMPDQAKLAFIGDGINDAPVIARADVGLSMGGIGSDAAIEASDIVIMTDEMAKLPTAIRISNMTKKIVWQNIVLAIGVKILVMVLGTLGIANMWMAIFADVGVALLAVINSLRVLAYKPQ</sequence>
<dbReference type="CDD" id="cd00371">
    <property type="entry name" value="HMA"/>
    <property type="match status" value="1"/>
</dbReference>
<comment type="similarity">
    <text evidence="2 13">Belongs to the cation transport ATPase (P-type) (TC 3.A.3) family. Type IB subfamily.</text>
</comment>
<evidence type="ECO:0000256" key="2">
    <source>
        <dbReference type="ARBA" id="ARBA00006024"/>
    </source>
</evidence>
<keyword evidence="15" id="KW-0378">Hydrolase</keyword>
<evidence type="ECO:0000259" key="14">
    <source>
        <dbReference type="PROSITE" id="PS50846"/>
    </source>
</evidence>
<dbReference type="Gene3D" id="3.40.1110.10">
    <property type="entry name" value="Calcium-transporting ATPase, cytoplasmic domain N"/>
    <property type="match status" value="1"/>
</dbReference>
<feature type="transmembrane region" description="Helical" evidence="13">
    <location>
        <begin position="147"/>
        <end position="168"/>
    </location>
</feature>
<evidence type="ECO:0000256" key="7">
    <source>
        <dbReference type="ARBA" id="ARBA00022840"/>
    </source>
</evidence>
<dbReference type="Gene3D" id="3.30.70.100">
    <property type="match status" value="1"/>
</dbReference>
<feature type="transmembrane region" description="Helical" evidence="13">
    <location>
        <begin position="712"/>
        <end position="734"/>
    </location>
</feature>
<keyword evidence="16" id="KW-1185">Reference proteome</keyword>
<dbReference type="OrthoDB" id="9760364at2"/>
<dbReference type="GO" id="GO:0005886">
    <property type="term" value="C:plasma membrane"/>
    <property type="evidence" value="ECO:0007669"/>
    <property type="project" value="UniProtKB-SubCell"/>
</dbReference>
<accession>E0E1E1</accession>
<dbReference type="PROSITE" id="PS00154">
    <property type="entry name" value="ATPASE_E1_E2"/>
    <property type="match status" value="1"/>
</dbReference>
<protein>
    <recommendedName>
        <fullName evidence="11">Cd(2+)-exporting ATPase</fullName>
        <ecNumber evidence="11">7.2.2.21</ecNumber>
    </recommendedName>
</protein>
<dbReference type="eggNOG" id="COG2217">
    <property type="taxonomic scope" value="Bacteria"/>
</dbReference>
<feature type="transmembrane region" description="Helical" evidence="13">
    <location>
        <begin position="686"/>
        <end position="706"/>
    </location>
</feature>
<dbReference type="Pfam" id="PF00702">
    <property type="entry name" value="Hydrolase"/>
    <property type="match status" value="1"/>
</dbReference>
<comment type="subcellular location">
    <subcellularLocation>
        <location evidence="13">Cell membrane</location>
    </subcellularLocation>
    <subcellularLocation>
        <location evidence="1">Membrane</location>
        <topology evidence="1">Multi-pass membrane protein</topology>
    </subcellularLocation>
</comment>
<dbReference type="Pfam" id="PF00122">
    <property type="entry name" value="E1-E2_ATPase"/>
    <property type="match status" value="1"/>
</dbReference>
<evidence type="ECO:0000256" key="11">
    <source>
        <dbReference type="ARBA" id="ARBA00039103"/>
    </source>
</evidence>
<evidence type="ECO:0000256" key="8">
    <source>
        <dbReference type="ARBA" id="ARBA00022967"/>
    </source>
</evidence>
<keyword evidence="5 13" id="KW-0479">Metal-binding</keyword>
<dbReference type="Pfam" id="PF00403">
    <property type="entry name" value="HMA"/>
    <property type="match status" value="1"/>
</dbReference>
<evidence type="ECO:0000256" key="12">
    <source>
        <dbReference type="ARBA" id="ARBA00049338"/>
    </source>
</evidence>
<dbReference type="Gene3D" id="2.70.150.10">
    <property type="entry name" value="Calcium-transporting ATPase, cytoplasmic transduction domain A"/>
    <property type="match status" value="1"/>
</dbReference>
<dbReference type="PANTHER" id="PTHR48085:SF5">
    <property type="entry name" value="CADMIUM_ZINC-TRANSPORTING ATPASE HMA4-RELATED"/>
    <property type="match status" value="1"/>
</dbReference>
<evidence type="ECO:0000256" key="1">
    <source>
        <dbReference type="ARBA" id="ARBA00004141"/>
    </source>
</evidence>
<keyword evidence="6 13" id="KW-0547">Nucleotide-binding</keyword>
<dbReference type="InterPro" id="IPR023298">
    <property type="entry name" value="ATPase_P-typ_TM_dom_sf"/>
</dbReference>
<dbReference type="SUPFAM" id="SSF81653">
    <property type="entry name" value="Calcium ATPase, transduction domain A"/>
    <property type="match status" value="1"/>
</dbReference>
<dbReference type="NCBIfam" id="TIGR01494">
    <property type="entry name" value="ATPase_P-type"/>
    <property type="match status" value="1"/>
</dbReference>
<dbReference type="SFLD" id="SFLDS00003">
    <property type="entry name" value="Haloacid_Dehalogenase"/>
    <property type="match status" value="1"/>
</dbReference>
<comment type="caution">
    <text evidence="15">The sequence shown here is derived from an EMBL/GenBank/DDBJ whole genome shotgun (WGS) entry which is preliminary data.</text>
</comment>
<dbReference type="PANTHER" id="PTHR48085">
    <property type="entry name" value="CADMIUM/ZINC-TRANSPORTING ATPASE HMA2-RELATED"/>
    <property type="match status" value="1"/>
</dbReference>
<keyword evidence="7 13" id="KW-0067">ATP-binding</keyword>
<evidence type="ECO:0000256" key="5">
    <source>
        <dbReference type="ARBA" id="ARBA00022723"/>
    </source>
</evidence>
<dbReference type="InterPro" id="IPR001757">
    <property type="entry name" value="P_typ_ATPase"/>
</dbReference>
<dbReference type="InterPro" id="IPR044492">
    <property type="entry name" value="P_typ_ATPase_HD_dom"/>
</dbReference>
<keyword evidence="13" id="KW-1003">Cell membrane</keyword>
<keyword evidence="10 13" id="KW-0472">Membrane</keyword>
<dbReference type="RefSeq" id="WP_007788256.1">
    <property type="nucleotide sequence ID" value="NZ_ADGQ01000010.1"/>
</dbReference>
<dbReference type="InterPro" id="IPR023299">
    <property type="entry name" value="ATPase_P-typ_cyto_dom_N"/>
</dbReference>
<dbReference type="AlphaFoldDB" id="E0E1E1"/>
<dbReference type="GeneID" id="84799988"/>
<dbReference type="InterPro" id="IPR059000">
    <property type="entry name" value="ATPase_P-type_domA"/>
</dbReference>
<organism evidence="15 16">
    <name type="scientific">Peptostreptococcus stomatis DSM 17678</name>
    <dbReference type="NCBI Taxonomy" id="596315"/>
    <lineage>
        <taxon>Bacteria</taxon>
        <taxon>Bacillati</taxon>
        <taxon>Bacillota</taxon>
        <taxon>Clostridia</taxon>
        <taxon>Peptostreptococcales</taxon>
        <taxon>Peptostreptococcaceae</taxon>
        <taxon>Peptostreptococcus</taxon>
    </lineage>
</organism>
<dbReference type="NCBIfam" id="TIGR01525">
    <property type="entry name" value="ATPase-IB_hvy"/>
    <property type="match status" value="1"/>
</dbReference>
<feature type="transmembrane region" description="Helical" evidence="13">
    <location>
        <begin position="349"/>
        <end position="368"/>
    </location>
</feature>
<dbReference type="InterPro" id="IPR006121">
    <property type="entry name" value="HMA_dom"/>
</dbReference>
<evidence type="ECO:0000256" key="6">
    <source>
        <dbReference type="ARBA" id="ARBA00022741"/>
    </source>
</evidence>
<keyword evidence="8" id="KW-1278">Translocase</keyword>
<name>E0E1E1_9FIRM</name>
<dbReference type="InterPro" id="IPR036412">
    <property type="entry name" value="HAD-like_sf"/>
</dbReference>
<evidence type="ECO:0000313" key="16">
    <source>
        <dbReference type="Proteomes" id="UP000003244"/>
    </source>
</evidence>
<dbReference type="PRINTS" id="PR00119">
    <property type="entry name" value="CATATPASE"/>
</dbReference>
<dbReference type="GO" id="GO:0005524">
    <property type="term" value="F:ATP binding"/>
    <property type="evidence" value="ECO:0007669"/>
    <property type="project" value="UniProtKB-UniRule"/>
</dbReference>
<dbReference type="InterPro" id="IPR008250">
    <property type="entry name" value="ATPase_P-typ_transduc_dom_A_sf"/>
</dbReference>
<evidence type="ECO:0000256" key="9">
    <source>
        <dbReference type="ARBA" id="ARBA00022989"/>
    </source>
</evidence>
<keyword evidence="9 13" id="KW-1133">Transmembrane helix</keyword>
<dbReference type="SUPFAM" id="SSF55008">
    <property type="entry name" value="HMA, heavy metal-associated domain"/>
    <property type="match status" value="1"/>
</dbReference>
<keyword evidence="3" id="KW-0104">Cadmium</keyword>
<dbReference type="EC" id="7.2.2.21" evidence="11"/>
<keyword evidence="4 13" id="KW-0812">Transmembrane</keyword>
<evidence type="ECO:0000256" key="10">
    <source>
        <dbReference type="ARBA" id="ARBA00023136"/>
    </source>
</evidence>
<feature type="domain" description="HMA" evidence="14">
    <location>
        <begin position="2"/>
        <end position="71"/>
    </location>
</feature>
<dbReference type="SFLD" id="SFLDG00002">
    <property type="entry name" value="C1.7:_P-type_atpase_like"/>
    <property type="match status" value="1"/>
</dbReference>
<dbReference type="GO" id="GO:0046872">
    <property type="term" value="F:metal ion binding"/>
    <property type="evidence" value="ECO:0007669"/>
    <property type="project" value="UniProtKB-KW"/>
</dbReference>
<dbReference type="SFLD" id="SFLDF00027">
    <property type="entry name" value="p-type_atpase"/>
    <property type="match status" value="1"/>
</dbReference>
<dbReference type="STRING" id="596315.HMPREF0634_0311"/>
<dbReference type="EMBL" id="ADGQ01000010">
    <property type="protein sequence ID" value="EFM65287.1"/>
    <property type="molecule type" value="Genomic_DNA"/>
</dbReference>
<evidence type="ECO:0000313" key="15">
    <source>
        <dbReference type="EMBL" id="EFM65287.1"/>
    </source>
</evidence>
<dbReference type="Proteomes" id="UP000003244">
    <property type="component" value="Unassembled WGS sequence"/>
</dbReference>
<gene>
    <name evidence="15" type="primary">cadA</name>
    <name evidence="15" type="ORF">HMPREF0634_0311</name>
</gene>
<dbReference type="InterPro" id="IPR051014">
    <property type="entry name" value="Cation_Transport_ATPase_IB"/>
</dbReference>
<dbReference type="SUPFAM" id="SSF81665">
    <property type="entry name" value="Calcium ATPase, transmembrane domain M"/>
    <property type="match status" value="1"/>
</dbReference>
<comment type="catalytic activity">
    <reaction evidence="12">
        <text>Cd(2+)(in) + ATP + H2O = Cd(2+)(out) + ADP + phosphate + H(+)</text>
        <dbReference type="Rhea" id="RHEA:12132"/>
        <dbReference type="ChEBI" id="CHEBI:15377"/>
        <dbReference type="ChEBI" id="CHEBI:15378"/>
        <dbReference type="ChEBI" id="CHEBI:30616"/>
        <dbReference type="ChEBI" id="CHEBI:43474"/>
        <dbReference type="ChEBI" id="CHEBI:48775"/>
        <dbReference type="ChEBI" id="CHEBI:456216"/>
        <dbReference type="EC" id="7.2.2.21"/>
    </reaction>
</comment>
<dbReference type="InterPro" id="IPR023214">
    <property type="entry name" value="HAD_sf"/>
</dbReference>
<evidence type="ECO:0000256" key="13">
    <source>
        <dbReference type="RuleBase" id="RU362081"/>
    </source>
</evidence>
<dbReference type="GO" id="GO:0008551">
    <property type="term" value="F:P-type cadmium transporter activity"/>
    <property type="evidence" value="ECO:0007669"/>
    <property type="project" value="UniProtKB-EC"/>
</dbReference>
<dbReference type="InterPro" id="IPR036163">
    <property type="entry name" value="HMA_dom_sf"/>
</dbReference>
<dbReference type="NCBIfam" id="TIGR01512">
    <property type="entry name" value="ATPase-IB2_Cd"/>
    <property type="match status" value="1"/>
</dbReference>
<proteinExistence type="inferred from homology"/>
<feature type="transmembrane region" description="Helical" evidence="13">
    <location>
        <begin position="380"/>
        <end position="401"/>
    </location>
</feature>
<dbReference type="PROSITE" id="PS50846">
    <property type="entry name" value="HMA_2"/>
    <property type="match status" value="1"/>
</dbReference>
<dbReference type="InterPro" id="IPR018303">
    <property type="entry name" value="ATPase_P-typ_P_site"/>
</dbReference>
<dbReference type="GO" id="GO:0016887">
    <property type="term" value="F:ATP hydrolysis activity"/>
    <property type="evidence" value="ECO:0007669"/>
    <property type="project" value="InterPro"/>
</dbReference>
<dbReference type="InterPro" id="IPR027256">
    <property type="entry name" value="P-typ_ATPase_IB"/>
</dbReference>
<reference evidence="15 16" key="1">
    <citation type="submission" date="2010-08" db="EMBL/GenBank/DDBJ databases">
        <authorList>
            <person name="Harkins D.M."/>
            <person name="Madupu R."/>
            <person name="Durkin A.S."/>
            <person name="Torralba M."/>
            <person name="Methe B."/>
            <person name="Sutton G.G."/>
            <person name="Nelson K.E."/>
        </authorList>
    </citation>
    <scope>NUCLEOTIDE SEQUENCE [LARGE SCALE GENOMIC DNA]</scope>
    <source>
        <strain evidence="15 16">DSM 17678</strain>
    </source>
</reference>
<evidence type="ECO:0000256" key="3">
    <source>
        <dbReference type="ARBA" id="ARBA00022539"/>
    </source>
</evidence>
<dbReference type="Gene3D" id="3.40.50.1000">
    <property type="entry name" value="HAD superfamily/HAD-like"/>
    <property type="match status" value="1"/>
</dbReference>